<dbReference type="SUPFAM" id="SSF53756">
    <property type="entry name" value="UDP-Glycosyltransferase/glycogen phosphorylase"/>
    <property type="match status" value="1"/>
</dbReference>
<proteinExistence type="inferred from homology"/>
<feature type="domain" description="Glycosyltransferase N-terminal" evidence="8">
    <location>
        <begin position="11"/>
        <end position="52"/>
    </location>
</feature>
<dbReference type="eggNOG" id="KOG1192">
    <property type="taxonomic scope" value="Eukaryota"/>
</dbReference>
<evidence type="ECO:0000256" key="3">
    <source>
        <dbReference type="ARBA" id="ARBA00022679"/>
    </source>
</evidence>
<organism evidence="9 10">
    <name type="scientific">Erythranthe guttata</name>
    <name type="common">Yellow monkey flower</name>
    <name type="synonym">Mimulus guttatus</name>
    <dbReference type="NCBI Taxonomy" id="4155"/>
    <lineage>
        <taxon>Eukaryota</taxon>
        <taxon>Viridiplantae</taxon>
        <taxon>Streptophyta</taxon>
        <taxon>Embryophyta</taxon>
        <taxon>Tracheophyta</taxon>
        <taxon>Spermatophyta</taxon>
        <taxon>Magnoliopsida</taxon>
        <taxon>eudicotyledons</taxon>
        <taxon>Gunneridae</taxon>
        <taxon>Pentapetalae</taxon>
        <taxon>asterids</taxon>
        <taxon>lamiids</taxon>
        <taxon>Lamiales</taxon>
        <taxon>Phrymaceae</taxon>
        <taxon>Erythranthe</taxon>
    </lineage>
</organism>
<evidence type="ECO:0000256" key="1">
    <source>
        <dbReference type="ARBA" id="ARBA00004935"/>
    </source>
</evidence>
<dbReference type="Pfam" id="PF26168">
    <property type="entry name" value="Glyco_transf_N"/>
    <property type="match status" value="1"/>
</dbReference>
<comment type="function">
    <text evidence="6">Catalyzes the glucosylation at the O-5 position of anthocyanidin 3-glucosides to form anthocyanidin 3,5-di-O-glucosides using UDP-glucose as sugar donor. Anthocyanidin 3,5-di-O-glucosides are molecules that are responsible for pigmentation. Also acts on anthocyanidin 3-O-(6-O-malonylglucoside). Much less active with hydroxycinnamoylglucose derivatives. No activity in the absence of the 3-O-glucoside group.</text>
</comment>
<gene>
    <name evidence="9" type="ORF">MIMGU_mgv1a025741mg</name>
</gene>
<dbReference type="PANTHER" id="PTHR11926:SF1375">
    <property type="entry name" value="GLYCOSYLTRANSFERASE"/>
    <property type="match status" value="1"/>
</dbReference>
<evidence type="ECO:0000259" key="8">
    <source>
        <dbReference type="Pfam" id="PF26168"/>
    </source>
</evidence>
<evidence type="ECO:0000256" key="6">
    <source>
        <dbReference type="ARBA" id="ARBA00056922"/>
    </source>
</evidence>
<dbReference type="Proteomes" id="UP000030748">
    <property type="component" value="Unassembled WGS sequence"/>
</dbReference>
<dbReference type="GO" id="GO:0080044">
    <property type="term" value="F:quercetin 7-O-glucosyltransferase activity"/>
    <property type="evidence" value="ECO:0000318"/>
    <property type="project" value="GO_Central"/>
</dbReference>
<sequence>MEETNNYKAHIVVLPYHGQGHLNPMLQFSKRLSSKGIKITLATTLSNTKSIQEDASLFASIDFESIYDDLTHGGVAAPGGFKGFLDRFEAVGSRNLIDLIKRIQDSSDGNNCVKCLIYDANISWASNVANEVGNIAMGAFFTQSCAFVAQCYPMHCDLFGVSPSMGPLASIFDLPELHIPNLPSLGAETGCYPPIIRYILRQFDNCEKADWILFNSFHHLEEEVINWMSKIWPVRPIGPTLPSIYLDNRVKDDNNYGFNIHKPNTETCMKWLDSKKTRSVIYISFGSAASLNADQISEIANALLQSKNSFLWVVKPSEEDKLPAHFKDRIKNCFYSDKGLVVKWAPQLAVLRHGSIGCFVSHCGWNSTMEAISLGVGVVAMPQFLDQMTNAYFVEHIWHVGINPKTDENGCCARDEIHRCIEEIMHGERGEVIKKNVARWKALAKEAIDEGGSSDKCIDEIIARLCS</sequence>
<dbReference type="InterPro" id="IPR002213">
    <property type="entry name" value="UDP_glucos_trans"/>
</dbReference>
<keyword evidence="3" id="KW-0808">Transferase</keyword>
<evidence type="ECO:0000256" key="4">
    <source>
        <dbReference type="ARBA" id="ARBA00022729"/>
    </source>
</evidence>
<comment type="pathway">
    <text evidence="1">Pigment biosynthesis; anthocyanin biosynthesis.</text>
</comment>
<comment type="catalytic activity">
    <reaction evidence="5">
        <text>an anthocyanidin 3-O-beta-D-glucoside + UDP-alpha-D-glucose = an anthocyanidin 3,5-di-O-beta-D-glucoside + UDP + 2 H(+)</text>
        <dbReference type="Rhea" id="RHEA:35423"/>
        <dbReference type="ChEBI" id="CHEBI:15378"/>
        <dbReference type="ChEBI" id="CHEBI:16307"/>
        <dbReference type="ChEBI" id="CHEBI:57503"/>
        <dbReference type="ChEBI" id="CHEBI:58223"/>
        <dbReference type="ChEBI" id="CHEBI:58885"/>
        <dbReference type="EC" id="2.4.1.298"/>
    </reaction>
</comment>
<dbReference type="GO" id="GO:0102816">
    <property type="term" value="F:UDP-D-glucose:delphinidin 3-O-glucosyl-5-O-caffeoylglucoside -O-beta-D-glucosyltransferase activity"/>
    <property type="evidence" value="ECO:0007669"/>
    <property type="project" value="UniProtKB-EC"/>
</dbReference>
<dbReference type="GO" id="GO:0005737">
    <property type="term" value="C:cytoplasm"/>
    <property type="evidence" value="ECO:0000318"/>
    <property type="project" value="GO_Central"/>
</dbReference>
<evidence type="ECO:0000256" key="5">
    <source>
        <dbReference type="ARBA" id="ARBA00050360"/>
    </source>
</evidence>
<dbReference type="Pfam" id="PF00201">
    <property type="entry name" value="UDPGT"/>
    <property type="match status" value="1"/>
</dbReference>
<dbReference type="Gene3D" id="3.40.50.2000">
    <property type="entry name" value="Glycogen Phosphorylase B"/>
    <property type="match status" value="2"/>
</dbReference>
<name>A0A022RN32_ERYGU</name>
<evidence type="ECO:0000313" key="9">
    <source>
        <dbReference type="EMBL" id="EYU41208.1"/>
    </source>
</evidence>
<keyword evidence="10" id="KW-1185">Reference proteome</keyword>
<evidence type="ECO:0000313" key="10">
    <source>
        <dbReference type="Proteomes" id="UP000030748"/>
    </source>
</evidence>
<keyword evidence="4" id="KW-0732">Signal</keyword>
<protein>
    <recommendedName>
        <fullName evidence="7">anthocyanidin 3-O-glucoside 5-O-glucosyltransferase</fullName>
        <ecNumber evidence="7">2.4.1.298</ecNumber>
    </recommendedName>
</protein>
<dbReference type="PhylomeDB" id="A0A022RN32"/>
<comment type="similarity">
    <text evidence="2">Belongs to the UDP-glycosyltransferase family.</text>
</comment>
<dbReference type="GO" id="GO:0080043">
    <property type="term" value="F:quercetin 3-O-glucosyltransferase activity"/>
    <property type="evidence" value="ECO:0000318"/>
    <property type="project" value="GO_Central"/>
</dbReference>
<dbReference type="InterPro" id="IPR058980">
    <property type="entry name" value="Glyco_transf_N"/>
</dbReference>
<reference evidence="9 10" key="1">
    <citation type="journal article" date="2013" name="Proc. Natl. Acad. Sci. U.S.A.">
        <title>Fine-scale variation in meiotic recombination in Mimulus inferred from population shotgun sequencing.</title>
        <authorList>
            <person name="Hellsten U."/>
            <person name="Wright K.M."/>
            <person name="Jenkins J."/>
            <person name="Shu S."/>
            <person name="Yuan Y."/>
            <person name="Wessler S.R."/>
            <person name="Schmutz J."/>
            <person name="Willis J.H."/>
            <person name="Rokhsar D.S."/>
        </authorList>
    </citation>
    <scope>NUCLEOTIDE SEQUENCE [LARGE SCALE GENOMIC DNA]</scope>
    <source>
        <strain evidence="10">cv. DUN x IM62</strain>
    </source>
</reference>
<accession>A0A022RN32</accession>
<evidence type="ECO:0000256" key="2">
    <source>
        <dbReference type="ARBA" id="ARBA00009995"/>
    </source>
</evidence>
<dbReference type="EMBL" id="KI630353">
    <property type="protein sequence ID" value="EYU41208.1"/>
    <property type="molecule type" value="Genomic_DNA"/>
</dbReference>
<evidence type="ECO:0000256" key="7">
    <source>
        <dbReference type="ARBA" id="ARBA00066781"/>
    </source>
</evidence>
<dbReference type="CDD" id="cd03784">
    <property type="entry name" value="GT1_Gtf-like"/>
    <property type="match status" value="1"/>
</dbReference>
<dbReference type="STRING" id="4155.A0A022RN32"/>
<dbReference type="AlphaFoldDB" id="A0A022RN32"/>
<dbReference type="EC" id="2.4.1.298" evidence="7"/>
<dbReference type="PANTHER" id="PTHR11926">
    <property type="entry name" value="GLUCOSYL/GLUCURONOSYL TRANSFERASES"/>
    <property type="match status" value="1"/>
</dbReference>
<dbReference type="FunFam" id="3.40.50.2000:FF:000019">
    <property type="entry name" value="Glycosyltransferase"/>
    <property type="match status" value="1"/>
</dbReference>